<dbReference type="EMBL" id="VSRR010014982">
    <property type="protein sequence ID" value="MPC57673.1"/>
    <property type="molecule type" value="Genomic_DNA"/>
</dbReference>
<name>A0A5B7GJP1_PORTR</name>
<proteinExistence type="predicted"/>
<sequence>MLVSVHDFHTTESEGKPLSATGYQELHNWISKLTEENKQQQFIKSLLCYSITRRCTDYC</sequence>
<evidence type="ECO:0000313" key="1">
    <source>
        <dbReference type="EMBL" id="MPC57673.1"/>
    </source>
</evidence>
<keyword evidence="2" id="KW-1185">Reference proteome</keyword>
<organism evidence="1 2">
    <name type="scientific">Portunus trituberculatus</name>
    <name type="common">Swimming crab</name>
    <name type="synonym">Neptunus trituberculatus</name>
    <dbReference type="NCBI Taxonomy" id="210409"/>
    <lineage>
        <taxon>Eukaryota</taxon>
        <taxon>Metazoa</taxon>
        <taxon>Ecdysozoa</taxon>
        <taxon>Arthropoda</taxon>
        <taxon>Crustacea</taxon>
        <taxon>Multicrustacea</taxon>
        <taxon>Malacostraca</taxon>
        <taxon>Eumalacostraca</taxon>
        <taxon>Eucarida</taxon>
        <taxon>Decapoda</taxon>
        <taxon>Pleocyemata</taxon>
        <taxon>Brachyura</taxon>
        <taxon>Eubrachyura</taxon>
        <taxon>Portunoidea</taxon>
        <taxon>Portunidae</taxon>
        <taxon>Portuninae</taxon>
        <taxon>Portunus</taxon>
    </lineage>
</organism>
<accession>A0A5B7GJP1</accession>
<gene>
    <name evidence="1" type="ORF">E2C01_051658</name>
</gene>
<dbReference type="AlphaFoldDB" id="A0A5B7GJP1"/>
<comment type="caution">
    <text evidence="1">The sequence shown here is derived from an EMBL/GenBank/DDBJ whole genome shotgun (WGS) entry which is preliminary data.</text>
</comment>
<reference evidence="1 2" key="1">
    <citation type="submission" date="2019-05" db="EMBL/GenBank/DDBJ databases">
        <title>Another draft genome of Portunus trituberculatus and its Hox gene families provides insights of decapod evolution.</title>
        <authorList>
            <person name="Jeong J.-H."/>
            <person name="Song I."/>
            <person name="Kim S."/>
            <person name="Choi T."/>
            <person name="Kim D."/>
            <person name="Ryu S."/>
            <person name="Kim W."/>
        </authorList>
    </citation>
    <scope>NUCLEOTIDE SEQUENCE [LARGE SCALE GENOMIC DNA]</scope>
    <source>
        <tissue evidence="1">Muscle</tissue>
    </source>
</reference>
<evidence type="ECO:0000313" key="2">
    <source>
        <dbReference type="Proteomes" id="UP000324222"/>
    </source>
</evidence>
<protein>
    <submittedName>
        <fullName evidence="1">Uncharacterized protein</fullName>
    </submittedName>
</protein>
<dbReference type="Proteomes" id="UP000324222">
    <property type="component" value="Unassembled WGS sequence"/>
</dbReference>